<dbReference type="InterPro" id="IPR005184">
    <property type="entry name" value="DUF306_Meta_HslJ"/>
</dbReference>
<evidence type="ECO:0000313" key="4">
    <source>
        <dbReference type="Proteomes" id="UP000028878"/>
    </source>
</evidence>
<dbReference type="AlphaFoldDB" id="A0A1L1PMM1"/>
<dbReference type="EMBL" id="CCAE010000001">
    <property type="protein sequence ID" value="CDN85811.1"/>
    <property type="molecule type" value="Genomic_DNA"/>
</dbReference>
<keyword evidence="1" id="KW-0732">Signal</keyword>
<proteinExistence type="predicted"/>
<sequence length="141" mass="14944" precursor="true">MTPRWIATLALPLFAGLSACAMPPGPGGAPSLVGTEWRLEDLGGAGVLDRVPATLAFPEAGRVAGNGSCNRFFGSYTLVQDRIAFGQMGMTRMACVGAVGEQENRYMAALQKAQRVQVQGSTLTLSVEGMDKPLRFVRTKP</sequence>
<feature type="chain" id="PRO_5009681648" evidence="1">
    <location>
        <begin position="22"/>
        <end position="141"/>
    </location>
</feature>
<feature type="signal peptide" evidence="1">
    <location>
        <begin position="1"/>
        <end position="21"/>
    </location>
</feature>
<dbReference type="PANTHER" id="PTHR35535:SF1">
    <property type="entry name" value="HEAT SHOCK PROTEIN HSLJ"/>
    <property type="match status" value="1"/>
</dbReference>
<dbReference type="Pfam" id="PF03724">
    <property type="entry name" value="META"/>
    <property type="match status" value="1"/>
</dbReference>
<dbReference type="Proteomes" id="UP000028878">
    <property type="component" value="Unassembled WGS sequence"/>
</dbReference>
<name>A0A1L1PMM1_HYDIT</name>
<accession>A0A1L1PMM1</accession>
<evidence type="ECO:0000259" key="2">
    <source>
        <dbReference type="Pfam" id="PF03724"/>
    </source>
</evidence>
<evidence type="ECO:0000313" key="3">
    <source>
        <dbReference type="EMBL" id="CDN85811.1"/>
    </source>
</evidence>
<reference evidence="4" key="1">
    <citation type="submission" date="2014-11" db="EMBL/GenBank/DDBJ databases">
        <title>Draft genome sequence of Hydrogenophaga intermedia S1.</title>
        <authorList>
            <person name="Gan H.M."/>
            <person name="Chew T.H."/>
            <person name="Stolz A."/>
        </authorList>
    </citation>
    <scope>NUCLEOTIDE SEQUENCE [LARGE SCALE GENOMIC DNA]</scope>
    <source>
        <strain evidence="4">S1</strain>
    </source>
</reference>
<dbReference type="Gene3D" id="2.40.128.270">
    <property type="match status" value="1"/>
</dbReference>
<protein>
    <submittedName>
        <fullName evidence="3">META domain-containing protein</fullName>
    </submittedName>
</protein>
<evidence type="ECO:0000256" key="1">
    <source>
        <dbReference type="SAM" id="SignalP"/>
    </source>
</evidence>
<gene>
    <name evidence="3" type="ORF">BN948_00206</name>
</gene>
<dbReference type="InterPro" id="IPR038670">
    <property type="entry name" value="HslJ-like_sf"/>
</dbReference>
<dbReference type="PROSITE" id="PS51257">
    <property type="entry name" value="PROKAR_LIPOPROTEIN"/>
    <property type="match status" value="1"/>
</dbReference>
<dbReference type="InterPro" id="IPR053147">
    <property type="entry name" value="Hsp_HslJ-like"/>
</dbReference>
<dbReference type="RefSeq" id="WP_009519882.1">
    <property type="nucleotide sequence ID" value="NZ_CCAE010000001.1"/>
</dbReference>
<keyword evidence="4" id="KW-1185">Reference proteome</keyword>
<organism evidence="3 4">
    <name type="scientific">Hydrogenophaga intermedia</name>
    <dbReference type="NCBI Taxonomy" id="65786"/>
    <lineage>
        <taxon>Bacteria</taxon>
        <taxon>Pseudomonadati</taxon>
        <taxon>Pseudomonadota</taxon>
        <taxon>Betaproteobacteria</taxon>
        <taxon>Burkholderiales</taxon>
        <taxon>Comamonadaceae</taxon>
        <taxon>Hydrogenophaga</taxon>
    </lineage>
</organism>
<dbReference type="PANTHER" id="PTHR35535">
    <property type="entry name" value="HEAT SHOCK PROTEIN HSLJ"/>
    <property type="match status" value="1"/>
</dbReference>
<feature type="domain" description="DUF306" evidence="2">
    <location>
        <begin position="31"/>
        <end position="135"/>
    </location>
</feature>